<dbReference type="KEGG" id="ssun:H9Q77_05210"/>
<proteinExistence type="predicted"/>
<sequence length="92" mass="10003">MGKDTENTRVTLVGIIVEDQEAAGRINGLLHEYGEYIIGRMGIPYHEKQMNIISVVMDAPQEKVSALSGKLGMIPGVSSKCLYAPDTQKAPK</sequence>
<evidence type="ECO:0000313" key="1">
    <source>
        <dbReference type="EMBL" id="QNM03504.1"/>
    </source>
</evidence>
<organism evidence="1 2">
    <name type="scientific">Simiaoa sunii</name>
    <dbReference type="NCBI Taxonomy" id="2763672"/>
    <lineage>
        <taxon>Bacteria</taxon>
        <taxon>Bacillati</taxon>
        <taxon>Bacillota</taxon>
        <taxon>Clostridia</taxon>
        <taxon>Lachnospirales</taxon>
        <taxon>Lachnospiraceae</taxon>
        <taxon>Simiaoa</taxon>
    </lineage>
</organism>
<dbReference type="Gene3D" id="3.30.70.1150">
    <property type="entry name" value="ACT-like. Chain A, domain 2"/>
    <property type="match status" value="1"/>
</dbReference>
<dbReference type="SUPFAM" id="SSF55021">
    <property type="entry name" value="ACT-like"/>
    <property type="match status" value="1"/>
</dbReference>
<dbReference type="RefSeq" id="WP_118546360.1">
    <property type="nucleotide sequence ID" value="NZ_CP060633.1"/>
</dbReference>
<dbReference type="NCBIfam" id="TIGR03959">
    <property type="entry name" value="hyd_TM1266"/>
    <property type="match status" value="1"/>
</dbReference>
<dbReference type="InterPro" id="IPR027271">
    <property type="entry name" value="Acetolactate_synth/TF_NikR_C"/>
</dbReference>
<name>A0A7G9FY72_9FIRM</name>
<dbReference type="Pfam" id="PF21699">
    <property type="entry name" value="TM1266-like"/>
    <property type="match status" value="1"/>
</dbReference>
<evidence type="ECO:0000313" key="2">
    <source>
        <dbReference type="Proteomes" id="UP000515981"/>
    </source>
</evidence>
<dbReference type="EMBL" id="CP060633">
    <property type="protein sequence ID" value="QNM03504.1"/>
    <property type="molecule type" value="Genomic_DNA"/>
</dbReference>
<dbReference type="Proteomes" id="UP000515981">
    <property type="component" value="Chromosome"/>
</dbReference>
<keyword evidence="2" id="KW-1185">Reference proteome</keyword>
<dbReference type="InterPro" id="IPR023860">
    <property type="entry name" value="FeFe-hyd_TM1266"/>
</dbReference>
<gene>
    <name evidence="1" type="ORF">H9Q77_05210</name>
</gene>
<dbReference type="InterPro" id="IPR045865">
    <property type="entry name" value="ACT-like_dom_sf"/>
</dbReference>
<reference evidence="1 2" key="1">
    <citation type="submission" date="2020-08" db="EMBL/GenBank/DDBJ databases">
        <authorList>
            <person name="Liu C."/>
            <person name="Sun Q."/>
        </authorList>
    </citation>
    <scope>NUCLEOTIDE SEQUENCE [LARGE SCALE GENOMIC DNA]</scope>
    <source>
        <strain evidence="1 2">NSJ-8</strain>
    </source>
</reference>
<protein>
    <submittedName>
        <fullName evidence="1">Iron-only hydrogenase system regulator</fullName>
    </submittedName>
</protein>
<dbReference type="AlphaFoldDB" id="A0A7G9FY72"/>
<accession>A0A7G9FY72</accession>